<keyword evidence="8" id="KW-1185">Reference proteome</keyword>
<dbReference type="InterPro" id="IPR050967">
    <property type="entry name" value="Thiamine_Salvage_TenA"/>
</dbReference>
<feature type="binding site" evidence="4">
    <location>
        <position position="157"/>
    </location>
    <ligand>
        <name>substrate</name>
    </ligand>
</feature>
<accession>A0A2U2RNG8</accession>
<keyword evidence="2" id="KW-0378">Hydrolase</keyword>
<dbReference type="CDD" id="cd19358">
    <property type="entry name" value="TenA_E_Spr0628-like"/>
    <property type="match status" value="1"/>
</dbReference>
<feature type="active site" description="Proton donor" evidence="3">
    <location>
        <position position="222"/>
    </location>
</feature>
<evidence type="ECO:0000256" key="2">
    <source>
        <dbReference type="PIRNR" id="PIRNR003170"/>
    </source>
</evidence>
<organism evidence="7 8">
    <name type="scientific">Brachybacterium endophyticum</name>
    <dbReference type="NCBI Taxonomy" id="2182385"/>
    <lineage>
        <taxon>Bacteria</taxon>
        <taxon>Bacillati</taxon>
        <taxon>Actinomycetota</taxon>
        <taxon>Actinomycetes</taxon>
        <taxon>Micrococcales</taxon>
        <taxon>Dermabacteraceae</taxon>
        <taxon>Brachybacterium</taxon>
    </lineage>
</organism>
<evidence type="ECO:0000259" key="6">
    <source>
        <dbReference type="Pfam" id="PF03070"/>
    </source>
</evidence>
<evidence type="ECO:0000256" key="1">
    <source>
        <dbReference type="ARBA" id="ARBA00004948"/>
    </source>
</evidence>
<dbReference type="RefSeq" id="WP_109274261.1">
    <property type="nucleotide sequence ID" value="NZ_QFKX01000001.1"/>
</dbReference>
<reference evidence="7 8" key="1">
    <citation type="submission" date="2018-05" db="EMBL/GenBank/DDBJ databases">
        <title>Brachybacterium sp. M1HQ-2T, whole genome shotgun sequence.</title>
        <authorList>
            <person name="Tuo L."/>
        </authorList>
    </citation>
    <scope>NUCLEOTIDE SEQUENCE [LARGE SCALE GENOMIC DNA]</scope>
    <source>
        <strain evidence="7 8">M1HQ-2</strain>
    </source>
</reference>
<dbReference type="InterPro" id="IPR016084">
    <property type="entry name" value="Haem_Oase-like_multi-hlx"/>
</dbReference>
<feature type="binding site" evidence="4">
    <location>
        <position position="65"/>
    </location>
    <ligand>
        <name>substrate</name>
    </ligand>
</feature>
<keyword evidence="2" id="KW-0784">Thiamine biosynthesis</keyword>
<feature type="binding site" evidence="4">
    <location>
        <position position="103"/>
    </location>
    <ligand>
        <name>substrate</name>
    </ligand>
</feature>
<dbReference type="GO" id="GO:0009229">
    <property type="term" value="P:thiamine diphosphate biosynthetic process"/>
    <property type="evidence" value="ECO:0007669"/>
    <property type="project" value="UniProtKB-UniPathway"/>
</dbReference>
<dbReference type="InterPro" id="IPR004305">
    <property type="entry name" value="Thiaminase-2/PQQC"/>
</dbReference>
<dbReference type="UniPathway" id="UPA00060"/>
<dbReference type="Pfam" id="PF03070">
    <property type="entry name" value="TENA_THI-4"/>
    <property type="match status" value="1"/>
</dbReference>
<dbReference type="PANTHER" id="PTHR43198:SF2">
    <property type="entry name" value="SI:CH1073-67J19.1-RELATED"/>
    <property type="match status" value="1"/>
</dbReference>
<dbReference type="EC" id="3.5.99.2" evidence="2"/>
<comment type="similarity">
    <text evidence="2">Belongs to the TenA family.</text>
</comment>
<evidence type="ECO:0000256" key="3">
    <source>
        <dbReference type="PIRSR" id="PIRSR003170-1"/>
    </source>
</evidence>
<dbReference type="SUPFAM" id="SSF48613">
    <property type="entry name" value="Heme oxygenase-like"/>
    <property type="match status" value="1"/>
</dbReference>
<feature type="region of interest" description="Disordered" evidence="5">
    <location>
        <begin position="226"/>
        <end position="248"/>
    </location>
</feature>
<dbReference type="GO" id="GO:0009228">
    <property type="term" value="P:thiamine biosynthetic process"/>
    <property type="evidence" value="ECO:0007669"/>
    <property type="project" value="UniProtKB-KW"/>
</dbReference>
<name>A0A2U2RNG8_9MICO</name>
<dbReference type="AlphaFoldDB" id="A0A2U2RNG8"/>
<feature type="region of interest" description="Disordered" evidence="5">
    <location>
        <begin position="1"/>
        <end position="26"/>
    </location>
</feature>
<comment type="caution">
    <text evidence="7">The sequence shown here is derived from an EMBL/GenBank/DDBJ whole genome shotgun (WGS) entry which is preliminary data.</text>
</comment>
<dbReference type="PANTHER" id="PTHR43198">
    <property type="entry name" value="BIFUNCTIONAL TH2 PROTEIN"/>
    <property type="match status" value="1"/>
</dbReference>
<dbReference type="GO" id="GO:0050334">
    <property type="term" value="F:thiaminase activity"/>
    <property type="evidence" value="ECO:0007669"/>
    <property type="project" value="UniProtKB-UniRule"/>
</dbReference>
<dbReference type="Gene3D" id="1.20.910.10">
    <property type="entry name" value="Heme oxygenase-like"/>
    <property type="match status" value="1"/>
</dbReference>
<comment type="catalytic activity">
    <reaction evidence="2">
        <text>4-amino-5-aminomethyl-2-methylpyrimidine + H2O = 4-amino-5-hydroxymethyl-2-methylpyrimidine + NH4(+)</text>
        <dbReference type="Rhea" id="RHEA:31799"/>
        <dbReference type="ChEBI" id="CHEBI:15377"/>
        <dbReference type="ChEBI" id="CHEBI:16892"/>
        <dbReference type="ChEBI" id="CHEBI:28938"/>
        <dbReference type="ChEBI" id="CHEBI:63416"/>
        <dbReference type="EC" id="3.5.99.2"/>
    </reaction>
</comment>
<dbReference type="Proteomes" id="UP000245590">
    <property type="component" value="Unassembled WGS sequence"/>
</dbReference>
<gene>
    <name evidence="7" type="ORF">DEO23_01665</name>
</gene>
<dbReference type="GO" id="GO:0005829">
    <property type="term" value="C:cytosol"/>
    <property type="evidence" value="ECO:0007669"/>
    <property type="project" value="TreeGrafter"/>
</dbReference>
<dbReference type="OrthoDB" id="3711545at2"/>
<proteinExistence type="inferred from homology"/>
<dbReference type="EMBL" id="QFKX01000001">
    <property type="protein sequence ID" value="PWH07376.1"/>
    <property type="molecule type" value="Genomic_DNA"/>
</dbReference>
<dbReference type="InterPro" id="IPR026285">
    <property type="entry name" value="TenA_E"/>
</dbReference>
<comment type="catalytic activity">
    <reaction evidence="2">
        <text>thiamine + H2O = 5-(2-hydroxyethyl)-4-methylthiazole + 4-amino-5-hydroxymethyl-2-methylpyrimidine + H(+)</text>
        <dbReference type="Rhea" id="RHEA:17509"/>
        <dbReference type="ChEBI" id="CHEBI:15377"/>
        <dbReference type="ChEBI" id="CHEBI:15378"/>
        <dbReference type="ChEBI" id="CHEBI:16892"/>
        <dbReference type="ChEBI" id="CHEBI:17957"/>
        <dbReference type="ChEBI" id="CHEBI:18385"/>
        <dbReference type="EC" id="3.5.99.2"/>
    </reaction>
</comment>
<comment type="pathway">
    <text evidence="1 2">Cofactor biosynthesis; thiamine diphosphate biosynthesis.</text>
</comment>
<evidence type="ECO:0000313" key="8">
    <source>
        <dbReference type="Proteomes" id="UP000245590"/>
    </source>
</evidence>
<feature type="compositionally biased region" description="Basic and acidic residues" evidence="5">
    <location>
        <begin position="232"/>
        <end position="248"/>
    </location>
</feature>
<evidence type="ECO:0000256" key="4">
    <source>
        <dbReference type="PIRSR" id="PIRSR003170-2"/>
    </source>
</evidence>
<sequence>MTDAHHPTPTTASAPAPAPGEGGFTHALREGVRPAWDRAVDHRFVRELHAGTIADDVMAGYLIQDHRFLDAFLQLIGGAIASADTPAARLRFATFAGEVAGDENTYFLRAFDALGVSESERESTPDTPATTGFLAIFREAAETSDYAAILAVLLVTEWLYWDWAQRAPRPLPTSFVHAEWIDLHDNPDFVEFVDFLRSELDRVGESSPQRARELFERTVDLENDFFDQSYGEEQHRERQHDEGQEARR</sequence>
<protein>
    <recommendedName>
        <fullName evidence="2">Aminopyrimidine aminohydrolase</fullName>
        <ecNumber evidence="2">3.5.99.2</ecNumber>
    </recommendedName>
</protein>
<feature type="domain" description="Thiaminase-2/PQQC" evidence="6">
    <location>
        <begin position="32"/>
        <end position="230"/>
    </location>
</feature>
<comment type="function">
    <text evidence="2">Catalyzes an amino-pyrimidine hydrolysis reaction at the C5' of the pyrimidine moiety of thiamine compounds, a reaction that is part of a thiamine salvage pathway. Thus, catalyzes the conversion of 4-amino-5-aminomethyl-2-methylpyrimidine to 4-amino-5-hydroxymethyl-2-methylpyrimidine (HMP).</text>
</comment>
<evidence type="ECO:0000256" key="5">
    <source>
        <dbReference type="SAM" id="MobiDB-lite"/>
    </source>
</evidence>
<dbReference type="PIRSF" id="PIRSF003170">
    <property type="entry name" value="Pet18p"/>
    <property type="match status" value="1"/>
</dbReference>
<evidence type="ECO:0000313" key="7">
    <source>
        <dbReference type="EMBL" id="PWH07376.1"/>
    </source>
</evidence>